<keyword evidence="1" id="KW-0472">Membrane</keyword>
<evidence type="ECO:0000313" key="2">
    <source>
        <dbReference type="EMBL" id="QCQ35576.1"/>
    </source>
</evidence>
<name>A0AAP8ZSP6_BACFG</name>
<dbReference type="EMBL" id="CP036553">
    <property type="protein sequence ID" value="QCQ35576.1"/>
    <property type="molecule type" value="Genomic_DNA"/>
</dbReference>
<keyword evidence="1" id="KW-0812">Transmembrane</keyword>
<gene>
    <name evidence="2" type="ORF">IA74_005410</name>
</gene>
<feature type="transmembrane region" description="Helical" evidence="1">
    <location>
        <begin position="6"/>
        <end position="23"/>
    </location>
</feature>
<evidence type="ECO:0008006" key="4">
    <source>
        <dbReference type="Google" id="ProtNLM"/>
    </source>
</evidence>
<reference evidence="2 3" key="1">
    <citation type="submission" date="2019-03" db="EMBL/GenBank/DDBJ databases">
        <title>Complete genome assembly of MDR B. fragilis.</title>
        <authorList>
            <person name="Sydenham T.V."/>
            <person name="Hasman H."/>
            <person name="Justesen U.S."/>
        </authorList>
    </citation>
    <scope>NUCLEOTIDE SEQUENCE [LARGE SCALE GENOMIC DNA]</scope>
    <source>
        <strain evidence="2 3">DCMOUH0067B</strain>
    </source>
</reference>
<accession>A0AAP8ZSP6</accession>
<dbReference type="Pfam" id="PF14055">
    <property type="entry name" value="NVEALA"/>
    <property type="match status" value="1"/>
</dbReference>
<dbReference type="InterPro" id="IPR025905">
    <property type="entry name" value="NVEALA"/>
</dbReference>
<keyword evidence="1" id="KW-1133">Transmembrane helix</keyword>
<dbReference type="Proteomes" id="UP000028294">
    <property type="component" value="Chromosome"/>
</dbReference>
<dbReference type="RefSeq" id="WP_137569005.1">
    <property type="nucleotide sequence ID" value="NZ_CP036553.1"/>
</dbReference>
<evidence type="ECO:0000256" key="1">
    <source>
        <dbReference type="SAM" id="Phobius"/>
    </source>
</evidence>
<proteinExistence type="predicted"/>
<organism evidence="2 3">
    <name type="scientific">Bacteroides fragilis</name>
    <dbReference type="NCBI Taxonomy" id="817"/>
    <lineage>
        <taxon>Bacteria</taxon>
        <taxon>Pseudomonadati</taxon>
        <taxon>Bacteroidota</taxon>
        <taxon>Bacteroidia</taxon>
        <taxon>Bacteroidales</taxon>
        <taxon>Bacteroidaceae</taxon>
        <taxon>Bacteroides</taxon>
    </lineage>
</organism>
<sequence>MKTRIMIAFVAVMVVSFTGYNLFKVQQNVPFSDIALANVEALANGEGSGTSHTLDCGTAGIKMCRATCGKCNVTLETWGNGKTATLTCSAN</sequence>
<protein>
    <recommendedName>
        <fullName evidence="4">NVEALA family protein</fullName>
    </recommendedName>
</protein>
<dbReference type="AlphaFoldDB" id="A0AAP8ZSP6"/>
<evidence type="ECO:0000313" key="3">
    <source>
        <dbReference type="Proteomes" id="UP000028294"/>
    </source>
</evidence>